<evidence type="ECO:0000313" key="11">
    <source>
        <dbReference type="Proteomes" id="UP001249851"/>
    </source>
</evidence>
<dbReference type="InterPro" id="IPR055103">
    <property type="entry name" value="PDXDC1-like_2nd"/>
</dbReference>
<dbReference type="InterPro" id="IPR050477">
    <property type="entry name" value="GrpII_AminoAcid_Decarb"/>
</dbReference>
<dbReference type="SUPFAM" id="SSF53383">
    <property type="entry name" value="PLP-dependent transferases"/>
    <property type="match status" value="1"/>
</dbReference>
<evidence type="ECO:0000256" key="5">
    <source>
        <dbReference type="ARBA" id="ARBA00023239"/>
    </source>
</evidence>
<feature type="compositionally biased region" description="Low complexity" evidence="7">
    <location>
        <begin position="393"/>
        <end position="408"/>
    </location>
</feature>
<comment type="similarity">
    <text evidence="2">Belongs to the group II decarboxylase family.</text>
</comment>
<dbReference type="EMBL" id="JARQWQ010000005">
    <property type="protein sequence ID" value="KAK2571660.1"/>
    <property type="molecule type" value="Genomic_DNA"/>
</dbReference>
<dbReference type="PANTHER" id="PTHR42735">
    <property type="match status" value="1"/>
</dbReference>
<evidence type="ECO:0000256" key="7">
    <source>
        <dbReference type="SAM" id="MobiDB-lite"/>
    </source>
</evidence>
<dbReference type="InterPro" id="IPR015424">
    <property type="entry name" value="PyrdxlP-dep_Trfase"/>
</dbReference>
<dbReference type="AlphaFoldDB" id="A0AAD9R2M1"/>
<feature type="domain" description="PDXDC1/PDXD2 second" evidence="8">
    <location>
        <begin position="353"/>
        <end position="477"/>
    </location>
</feature>
<keyword evidence="11" id="KW-1185">Reference proteome</keyword>
<proteinExistence type="inferred from homology"/>
<reference evidence="10" key="1">
    <citation type="journal article" date="2023" name="G3 (Bethesda)">
        <title>Whole genome assembly and annotation of the endangered Caribbean coral Acropora cervicornis.</title>
        <authorList>
            <person name="Selwyn J.D."/>
            <person name="Vollmer S.V."/>
        </authorList>
    </citation>
    <scope>NUCLEOTIDE SEQUENCE</scope>
    <source>
        <strain evidence="10">K2</strain>
    </source>
</reference>
<dbReference type="PANTHER" id="PTHR42735:SF1">
    <property type="entry name" value="PYRIDOXAL-DEPENDENT DECARBOXYLASE DOMAIN-CONTAINING PROTEIN 1-RELATED"/>
    <property type="match status" value="1"/>
</dbReference>
<sequence>MADARVHEPHIEENELLTDVHEQSSKEKTFGESEYLRIYEDLLQCVKSIFELRTGSEEQCEEISEKLLSHLNPPYFQLMGYEHSCLVEVHQIGIFLEINEFRFNGVVSVTRKTELSKVLCQISDLVIHEKPQTQFTCAPDSFTHTNVIAATLSSYLSLLDESCIKKLSACIKSDCSHWLAKLFGLALRVKYPKFGTEGFTALYTSLAYHSPVFVKDIAAFERLFNDDVSCGKTPLLLIAYAGTPVAGHTDNVSRLRELCTQNGLWLHMEGDTLSILCLETVPVSLKAEASGLSQSHEPDRLSVLSLWISLQTVGMDKMREMILHSAQLAQQMSISLDGLPTAVKRIAQDHCMSPVIVFKYKAAPVSPVESSALDVAGDNGSDADDEQDYTTLSSSSNSSSPDTSCVSSSVRDSINQQLARYLAQQIPSVKIGLADLPKEGYCIRFNPVVSSRICGTTSADVEDFVICLKNEVTRLDAVLLSQEEFRIATEGKENVTAVETQDTSSVGALLCVPNYWTNKEVGKLRDAKKVELNEWNKEVLALAAERMPNVFSKGRTDDGLTCIIIEQIPSSSSVDAVVDNICKAAVELESSSKYLEQMENAIQKGIEAAEQDLVKDAEEKLLEEGLLRQVPLVSSLVNWLSPLPEEPKTVGRTFNLTSGEGPSLLGALESQWLEHLTSTTEVVGNLQSTETIYKYYIQVQEEEDNDATPVTPTKSSPGATPTKQSPSPTK</sequence>
<comment type="cofactor">
    <cofactor evidence="1">
        <name>pyridoxal 5'-phosphate</name>
        <dbReference type="ChEBI" id="CHEBI:597326"/>
    </cofactor>
</comment>
<keyword evidence="4" id="KW-0663">Pyridoxal phosphate</keyword>
<keyword evidence="5" id="KW-0456">Lyase</keyword>
<comment type="caution">
    <text evidence="10">The sequence shown here is derived from an EMBL/GenBank/DDBJ whole genome shotgun (WGS) entry which is preliminary data.</text>
</comment>
<keyword evidence="3" id="KW-0210">Decarboxylase</keyword>
<name>A0AAD9R2M1_ACRCE</name>
<dbReference type="InterPro" id="IPR015421">
    <property type="entry name" value="PyrdxlP-dep_Trfase_major"/>
</dbReference>
<evidence type="ECO:0000259" key="9">
    <source>
        <dbReference type="Pfam" id="PF22937"/>
    </source>
</evidence>
<feature type="region of interest" description="Disordered" evidence="7">
    <location>
        <begin position="702"/>
        <end position="730"/>
    </location>
</feature>
<dbReference type="Pfam" id="PF22937">
    <property type="entry name" value="PDXDC1-like_cen2"/>
    <property type="match status" value="1"/>
</dbReference>
<organism evidence="10 11">
    <name type="scientific">Acropora cervicornis</name>
    <name type="common">Staghorn coral</name>
    <dbReference type="NCBI Taxonomy" id="6130"/>
    <lineage>
        <taxon>Eukaryota</taxon>
        <taxon>Metazoa</taxon>
        <taxon>Cnidaria</taxon>
        <taxon>Anthozoa</taxon>
        <taxon>Hexacorallia</taxon>
        <taxon>Scleractinia</taxon>
        <taxon>Astrocoeniina</taxon>
        <taxon>Acroporidae</taxon>
        <taxon>Acropora</taxon>
    </lineage>
</organism>
<feature type="domain" description="PDXDC1-like third" evidence="9">
    <location>
        <begin position="486"/>
        <end position="593"/>
    </location>
</feature>
<dbReference type="Proteomes" id="UP001249851">
    <property type="component" value="Unassembled WGS sequence"/>
</dbReference>
<reference evidence="10" key="2">
    <citation type="journal article" date="2023" name="Science">
        <title>Genomic signatures of disease resistance in endangered staghorn corals.</title>
        <authorList>
            <person name="Vollmer S.V."/>
            <person name="Selwyn J.D."/>
            <person name="Despard B.A."/>
            <person name="Roesel C.L."/>
        </authorList>
    </citation>
    <scope>NUCLEOTIDE SEQUENCE</scope>
    <source>
        <strain evidence="10">K2</strain>
    </source>
</reference>
<evidence type="ECO:0000259" key="8">
    <source>
        <dbReference type="Pfam" id="PF22930"/>
    </source>
</evidence>
<dbReference type="Gene3D" id="3.40.640.10">
    <property type="entry name" value="Type I PLP-dependent aspartate aminotransferase-like (Major domain)"/>
    <property type="match status" value="1"/>
</dbReference>
<dbReference type="GO" id="GO:0016831">
    <property type="term" value="F:carboxy-lyase activity"/>
    <property type="evidence" value="ECO:0007669"/>
    <property type="project" value="UniProtKB-KW"/>
</dbReference>
<evidence type="ECO:0000256" key="6">
    <source>
        <dbReference type="ARBA" id="ARBA00047190"/>
    </source>
</evidence>
<evidence type="ECO:0000256" key="1">
    <source>
        <dbReference type="ARBA" id="ARBA00001933"/>
    </source>
</evidence>
<feature type="compositionally biased region" description="Polar residues" evidence="7">
    <location>
        <begin position="708"/>
        <end position="730"/>
    </location>
</feature>
<accession>A0AAD9R2M1</accession>
<evidence type="ECO:0000256" key="3">
    <source>
        <dbReference type="ARBA" id="ARBA00022793"/>
    </source>
</evidence>
<feature type="region of interest" description="Disordered" evidence="7">
    <location>
        <begin position="371"/>
        <end position="408"/>
    </location>
</feature>
<evidence type="ECO:0000256" key="4">
    <source>
        <dbReference type="ARBA" id="ARBA00022898"/>
    </source>
</evidence>
<protein>
    <recommendedName>
        <fullName evidence="6">Pyridoxal-dependent decarboxylase domain-containing protein 1</fullName>
    </recommendedName>
</protein>
<dbReference type="Pfam" id="PF22930">
    <property type="entry name" value="PDXDC1-like_cen"/>
    <property type="match status" value="1"/>
</dbReference>
<evidence type="ECO:0000313" key="10">
    <source>
        <dbReference type="EMBL" id="KAK2571660.1"/>
    </source>
</evidence>
<evidence type="ECO:0000256" key="2">
    <source>
        <dbReference type="ARBA" id="ARBA00009533"/>
    </source>
</evidence>
<gene>
    <name evidence="10" type="ORF">P5673_003029</name>
</gene>
<dbReference type="InterPro" id="IPR055102">
    <property type="entry name" value="PDXDC1-like_3rd"/>
</dbReference>